<dbReference type="KEGG" id="abut:Ami103574_01050"/>
<sequence length="1531" mass="158325">MVVTMLPVSSIAEVIHTTEKTSGEIIHFEPLAKTEIAVSPGIPAADLELPETLIATVRIAKPAQDSGESASSEQSDTQDSSTVSDNGSTTPATDDSDGQPTGTPSDAQEPSAGGDHGGTIQIQAATGSAINAEIGKQKETGEYADPEWEETTVDIQVTWACADYDMDTNGDYVFTPVIEDYTVSTELPEITVIVGTPAFAAPAAIQAMGAPAPNASYDLWVGETKVTATGAVSGSDITGTVTYDADTKILTLSNATITSAYTNNNNTYGIYSTGPLSIELEGNNTITPADNGSAGESHAVYGGGDLTISGSGTFTASGGSGTNSSGIYATTVSIEESAEVTANGGTVTDNSYGIYATTVSIEENAKVTANGGTVTTTHMGRRSSGIYAITAVSIEGSAVVTATGGTATATGGSSYGTFGDNAVTISGTANVKATSGTSNLGYGIYIFDGTLTIQDGAEVEATGTSSTSSSYGIFSRKGDITINKSTVTAESGTAPTSYGIYANNGNITIRSGEVTAKGVKAAMNKAPDLASVQVMADADITGSNASPVTLASNNIATYKYIKMEPAQGIPEQFNLAPGGTYYFDLSGEKVNIGTVNANLPDTILHYVPFTYAGTVNAYSLDSNSSGSKTASANATASDRSLFVGDYNIGYSINWNNLNTADLIFGKPFDANYELRSLSAGSSNADSKGSPATNEWDQILDKSKSTDNESGWIKNWNSGYSWAQDTSQLDSDFRVARGSLTVSYWGTGRSSLQDWEVGFRPALEVLNPDTLGDEGLKAVTLKLNGGKLKNSTEDIKIICSGGSFKAPSGDGLTPPDDKPFSGWKDTASNTIYAAGSTVPNTVTGLIAQWKAPIIMIPIPTANADLKWTGNEQTGVNAGTGYSLSGTVVATAVDDYNATATLLPGYEWNDGTTAVINISWSIAKADGSPAPTGLSGVAPRSAGGTDGKITGTTAVMEYADNASFAGAHDCTATETTGLSAGTYYVRLKATATREAGAYTTVTVVPDPDLAIVAAAKTATENASYGNMTQAAATNEEAIKAALMSTAQTVIGNSDISVTITQASYTLPIAGTSAIHGGTNGIYTFTVTVAKGSQSETTVQKTITITATPYTGGTGGGGGNSGGTNTPASSSKPTEPVTGSTENKATGDGKGNANVSLTDKNIIDTIADAKAEAVKKGVNAGDITAVIHVTTGGTDVNTVTVNLPKTTQEQVIDNKISSVQLVIDRPDLTIGMNLAAVTEINRQAKADVQLSATRMDNTKLSGDAKAAIGNRPAYELQAIYGSGKSVTDFGKGSVSVEIPYTLQKGEIAGNVYAVYVDAKGKVTYLTDSSYDTRRGTVMFSTSHFSTYGIAYKDSSDFTDIDGHWAKNDILFVANRGLMTGTSVTTFSPNGSMTRGMFVTALGRLADADVSSVTKSSFTDVKANAYYMSYIEWGVKHNILVGIGDGKFDPDGLVTREQMAVIMDRYATSIGFNLPEVYAQSTFADNAKIGTWAAPSVKRIQMAGIIQGKSNNLYGPQGAATRAEVSAVLRRFVEQ</sequence>
<evidence type="ECO:0000259" key="3">
    <source>
        <dbReference type="PROSITE" id="PS51272"/>
    </source>
</evidence>
<dbReference type="Gene3D" id="2.160.20.20">
    <property type="match status" value="1"/>
</dbReference>
<protein>
    <recommendedName>
        <fullName evidence="3">SLH domain-containing protein</fullName>
    </recommendedName>
</protein>
<evidence type="ECO:0000313" key="4">
    <source>
        <dbReference type="EMBL" id="QIB67980.1"/>
    </source>
</evidence>
<name>A0A858BSQ8_9FIRM</name>
<keyword evidence="1" id="KW-0677">Repeat</keyword>
<dbReference type="RefSeq" id="WP_163064900.1">
    <property type="nucleotide sequence ID" value="NZ_CP048649.1"/>
</dbReference>
<feature type="domain" description="SLH" evidence="3">
    <location>
        <begin position="1349"/>
        <end position="1409"/>
    </location>
</feature>
<accession>A0A858BSQ8</accession>
<evidence type="ECO:0000256" key="2">
    <source>
        <dbReference type="SAM" id="MobiDB-lite"/>
    </source>
</evidence>
<keyword evidence="5" id="KW-1185">Reference proteome</keyword>
<evidence type="ECO:0000256" key="1">
    <source>
        <dbReference type="ARBA" id="ARBA00022737"/>
    </source>
</evidence>
<feature type="region of interest" description="Disordered" evidence="2">
    <location>
        <begin position="1105"/>
        <end position="1151"/>
    </location>
</feature>
<gene>
    <name evidence="4" type="ORF">Ami103574_01050</name>
</gene>
<feature type="compositionally biased region" description="Polar residues" evidence="2">
    <location>
        <begin position="85"/>
        <end position="108"/>
    </location>
</feature>
<reference evidence="4 5" key="1">
    <citation type="submission" date="2020-02" db="EMBL/GenBank/DDBJ databases">
        <authorList>
            <person name="Kim Y.B."/>
            <person name="Roh S.W."/>
        </authorList>
    </citation>
    <scope>NUCLEOTIDE SEQUENCE [LARGE SCALE GENOMIC DNA]</scope>
    <source>
        <strain evidence="4 5">DSM 103574</strain>
    </source>
</reference>
<dbReference type="PROSITE" id="PS51272">
    <property type="entry name" value="SLH"/>
    <property type="match status" value="3"/>
</dbReference>
<organism evidence="4 5">
    <name type="scientific">Aminipila butyrica</name>
    <dbReference type="NCBI Taxonomy" id="433296"/>
    <lineage>
        <taxon>Bacteria</taxon>
        <taxon>Bacillati</taxon>
        <taxon>Bacillota</taxon>
        <taxon>Clostridia</taxon>
        <taxon>Peptostreptococcales</taxon>
        <taxon>Anaerovoracaceae</taxon>
        <taxon>Aminipila</taxon>
    </lineage>
</organism>
<dbReference type="SMART" id="SM00710">
    <property type="entry name" value="PbH1"/>
    <property type="match status" value="5"/>
</dbReference>
<feature type="compositionally biased region" description="Gly residues" evidence="2">
    <location>
        <begin position="1109"/>
        <end position="1119"/>
    </location>
</feature>
<proteinExistence type="predicted"/>
<dbReference type="EMBL" id="CP048649">
    <property type="protein sequence ID" value="QIB67980.1"/>
    <property type="molecule type" value="Genomic_DNA"/>
</dbReference>
<dbReference type="Proteomes" id="UP000466848">
    <property type="component" value="Chromosome"/>
</dbReference>
<feature type="domain" description="SLH" evidence="3">
    <location>
        <begin position="1476"/>
        <end position="1531"/>
    </location>
</feature>
<dbReference type="InterPro" id="IPR006626">
    <property type="entry name" value="PbH1"/>
</dbReference>
<dbReference type="Pfam" id="PF00395">
    <property type="entry name" value="SLH"/>
    <property type="match status" value="3"/>
</dbReference>
<feature type="compositionally biased region" description="Low complexity" evidence="2">
    <location>
        <begin position="68"/>
        <end position="84"/>
    </location>
</feature>
<dbReference type="InterPro" id="IPR001119">
    <property type="entry name" value="SLH_dom"/>
</dbReference>
<evidence type="ECO:0000313" key="5">
    <source>
        <dbReference type="Proteomes" id="UP000466848"/>
    </source>
</evidence>
<feature type="domain" description="SLH" evidence="3">
    <location>
        <begin position="1410"/>
        <end position="1473"/>
    </location>
</feature>
<dbReference type="InterPro" id="IPR012332">
    <property type="entry name" value="Autotransporter_pectin_lyase_C"/>
</dbReference>
<feature type="region of interest" description="Disordered" evidence="2">
    <location>
        <begin position="62"/>
        <end position="119"/>
    </location>
</feature>